<dbReference type="Gene3D" id="3.10.640.10">
    <property type="entry name" value="Restriction endonuclease-like alpha-beta roll domain"/>
    <property type="match status" value="1"/>
</dbReference>
<protein>
    <submittedName>
        <fullName evidence="1">Uncharacterized protein</fullName>
    </submittedName>
</protein>
<sequence>MCGSPLCGYVPRTLLNVPKGERLHLRLRVREREATLVKVRGESIQHVLMKGFLWALLLPNYPDAACEINVGHRYRPDVVALSPTGGPLCWGECGAVTVEKLRALATEFPHTHFAVAKWAHSDLSGYAEQLRTELALPPRSAPFEILSIPDNAPDTFLTDDGQVELAREDLQILQLAELEEGSSDPQRS</sequence>
<proteinExistence type="predicted"/>
<dbReference type="EMBL" id="HBHX01063654">
    <property type="protein sequence ID" value="CAE0144211.1"/>
    <property type="molecule type" value="Transcribed_RNA"/>
</dbReference>
<reference evidence="1" key="1">
    <citation type="submission" date="2021-01" db="EMBL/GenBank/DDBJ databases">
        <authorList>
            <person name="Corre E."/>
            <person name="Pelletier E."/>
            <person name="Niang G."/>
            <person name="Scheremetjew M."/>
            <person name="Finn R."/>
            <person name="Kale V."/>
            <person name="Holt S."/>
            <person name="Cochrane G."/>
            <person name="Meng A."/>
            <person name="Brown T."/>
            <person name="Cohen L."/>
        </authorList>
    </citation>
    <scope>NUCLEOTIDE SEQUENCE</scope>
    <source>
        <strain evidence="1">CCMP281</strain>
    </source>
</reference>
<evidence type="ECO:0000313" key="1">
    <source>
        <dbReference type="EMBL" id="CAE0144211.1"/>
    </source>
</evidence>
<accession>A0A7S3BSP8</accession>
<gene>
    <name evidence="1" type="ORF">HERI1096_LOCUS35216</name>
</gene>
<dbReference type="AlphaFoldDB" id="A0A7S3BSP8"/>
<organism evidence="1">
    <name type="scientific">Haptolina ericina</name>
    <dbReference type="NCBI Taxonomy" id="156174"/>
    <lineage>
        <taxon>Eukaryota</taxon>
        <taxon>Haptista</taxon>
        <taxon>Haptophyta</taxon>
        <taxon>Prymnesiophyceae</taxon>
        <taxon>Prymnesiales</taxon>
        <taxon>Prymnesiaceae</taxon>
        <taxon>Haptolina</taxon>
    </lineage>
</organism>
<dbReference type="InterPro" id="IPR038590">
    <property type="entry name" value="YaeQ_sf"/>
</dbReference>
<name>A0A7S3BSP8_9EUKA</name>